<dbReference type="Proteomes" id="UP001597286">
    <property type="component" value="Unassembled WGS sequence"/>
</dbReference>
<dbReference type="InterPro" id="IPR020846">
    <property type="entry name" value="MFS_dom"/>
</dbReference>
<dbReference type="SUPFAM" id="SSF103473">
    <property type="entry name" value="MFS general substrate transporter"/>
    <property type="match status" value="1"/>
</dbReference>
<dbReference type="PROSITE" id="PS50850">
    <property type="entry name" value="MFS"/>
    <property type="match status" value="1"/>
</dbReference>
<feature type="transmembrane region" description="Helical" evidence="7">
    <location>
        <begin position="408"/>
        <end position="427"/>
    </location>
</feature>
<feature type="transmembrane region" description="Helical" evidence="7">
    <location>
        <begin position="82"/>
        <end position="102"/>
    </location>
</feature>
<feature type="transmembrane region" description="Helical" evidence="7">
    <location>
        <begin position="311"/>
        <end position="330"/>
    </location>
</feature>
<dbReference type="RefSeq" id="WP_378484785.1">
    <property type="nucleotide sequence ID" value="NZ_JBHUFB010000009.1"/>
</dbReference>
<protein>
    <submittedName>
        <fullName evidence="9">MFS transporter</fullName>
    </submittedName>
</protein>
<feature type="transmembrane region" description="Helical" evidence="7">
    <location>
        <begin position="271"/>
        <end position="291"/>
    </location>
</feature>
<evidence type="ECO:0000256" key="5">
    <source>
        <dbReference type="ARBA" id="ARBA00022989"/>
    </source>
</evidence>
<dbReference type="CDD" id="cd17321">
    <property type="entry name" value="MFS_MMR_MDR_like"/>
    <property type="match status" value="1"/>
</dbReference>
<feature type="transmembrane region" description="Helical" evidence="7">
    <location>
        <begin position="16"/>
        <end position="36"/>
    </location>
</feature>
<keyword evidence="10" id="KW-1185">Reference proteome</keyword>
<dbReference type="InterPro" id="IPR036259">
    <property type="entry name" value="MFS_trans_sf"/>
</dbReference>
<evidence type="ECO:0000256" key="3">
    <source>
        <dbReference type="ARBA" id="ARBA00022475"/>
    </source>
</evidence>
<evidence type="ECO:0000313" key="10">
    <source>
        <dbReference type="Proteomes" id="UP001597286"/>
    </source>
</evidence>
<gene>
    <name evidence="9" type="ORF">ACFSJG_08595</name>
</gene>
<feature type="transmembrane region" description="Helical" evidence="7">
    <location>
        <begin position="204"/>
        <end position="223"/>
    </location>
</feature>
<feature type="transmembrane region" description="Helical" evidence="7">
    <location>
        <begin position="467"/>
        <end position="490"/>
    </location>
</feature>
<evidence type="ECO:0000256" key="7">
    <source>
        <dbReference type="SAM" id="Phobius"/>
    </source>
</evidence>
<evidence type="ECO:0000256" key="4">
    <source>
        <dbReference type="ARBA" id="ARBA00022692"/>
    </source>
</evidence>
<dbReference type="Gene3D" id="1.20.1250.20">
    <property type="entry name" value="MFS general substrate transporter like domains"/>
    <property type="match status" value="1"/>
</dbReference>
<name>A0ABW4P1D1_9NOCA</name>
<feature type="domain" description="Major facilitator superfamily (MFS) profile" evidence="8">
    <location>
        <begin position="18"/>
        <end position="494"/>
    </location>
</feature>
<evidence type="ECO:0000256" key="6">
    <source>
        <dbReference type="ARBA" id="ARBA00023136"/>
    </source>
</evidence>
<keyword evidence="3" id="KW-1003">Cell membrane</keyword>
<evidence type="ECO:0000313" key="9">
    <source>
        <dbReference type="EMBL" id="MFD1812271.1"/>
    </source>
</evidence>
<evidence type="ECO:0000256" key="1">
    <source>
        <dbReference type="ARBA" id="ARBA00004651"/>
    </source>
</evidence>
<accession>A0ABW4P1D1</accession>
<keyword evidence="6 7" id="KW-0472">Membrane</keyword>
<evidence type="ECO:0000256" key="2">
    <source>
        <dbReference type="ARBA" id="ARBA00022448"/>
    </source>
</evidence>
<dbReference type="Pfam" id="PF07690">
    <property type="entry name" value="MFS_1"/>
    <property type="match status" value="1"/>
</dbReference>
<reference evidence="10" key="1">
    <citation type="journal article" date="2019" name="Int. J. Syst. Evol. Microbiol.">
        <title>The Global Catalogue of Microorganisms (GCM) 10K type strain sequencing project: providing services to taxonomists for standard genome sequencing and annotation.</title>
        <authorList>
            <consortium name="The Broad Institute Genomics Platform"/>
            <consortium name="The Broad Institute Genome Sequencing Center for Infectious Disease"/>
            <person name="Wu L."/>
            <person name="Ma J."/>
        </authorList>
    </citation>
    <scope>NUCLEOTIDE SEQUENCE [LARGE SCALE GENOMIC DNA]</scope>
    <source>
        <strain evidence="10">DT72</strain>
    </source>
</reference>
<feature type="transmembrane region" description="Helical" evidence="7">
    <location>
        <begin position="229"/>
        <end position="251"/>
    </location>
</feature>
<keyword evidence="2" id="KW-0813">Transport</keyword>
<sequence>MTLKSEDEIGTASRRWALLVTVGAGLLLITLDNSILYTALPSLTTDLGASVTQSLWIINAYPLVMAGLLLGAGTLGDRVGHARMFVAGLVIFGAASVLAALAPTPEVLIASRAVLAVGAAVMMPATLALIRINFPDERERNLAIAIWGSLAVVGAALGPIVGGVLLQHFWWGSVFLVNVPIVVAALVAIAVIRPASEADPGKRWDAVSSIQVMVGLAATVYAIKEIGHRPPSLAVVAISLTVAAVGFTLFVRRQRTLDEPLLEFSIFRNPAFTSGVLAAAASMFAIAGIQLVTTQRYQLVAEFTPLEAGLLVSAIAVGSLPTAMLGGAFLHRVGLLVLICGGLALSAVGVVVTVIGFGVSFGLLVAGLLVTGAGLGAAMAVASTAIIGNVPVRRAGMASSVEEVSYEFGSLTAVALLGSLLAMIYSVTVDLPDGTPAAAGEALVDALAVAEGDQTVIDAASSAFDTAYLGVMGTVAVMLTIGAAVTGILLRRHLPGTASQLPSDC</sequence>
<feature type="transmembrane region" description="Helical" evidence="7">
    <location>
        <begin position="56"/>
        <end position="75"/>
    </location>
</feature>
<feature type="transmembrane region" description="Helical" evidence="7">
    <location>
        <begin position="168"/>
        <end position="192"/>
    </location>
</feature>
<proteinExistence type="predicted"/>
<feature type="transmembrane region" description="Helical" evidence="7">
    <location>
        <begin position="142"/>
        <end position="162"/>
    </location>
</feature>
<organism evidence="9 10">
    <name type="scientific">Rhodococcus gannanensis</name>
    <dbReference type="NCBI Taxonomy" id="1960308"/>
    <lineage>
        <taxon>Bacteria</taxon>
        <taxon>Bacillati</taxon>
        <taxon>Actinomycetota</taxon>
        <taxon>Actinomycetes</taxon>
        <taxon>Mycobacteriales</taxon>
        <taxon>Nocardiaceae</taxon>
        <taxon>Rhodococcus</taxon>
    </lineage>
</organism>
<keyword evidence="5 7" id="KW-1133">Transmembrane helix</keyword>
<comment type="subcellular location">
    <subcellularLocation>
        <location evidence="1">Cell membrane</location>
        <topology evidence="1">Multi-pass membrane protein</topology>
    </subcellularLocation>
</comment>
<feature type="transmembrane region" description="Helical" evidence="7">
    <location>
        <begin position="335"/>
        <end position="357"/>
    </location>
</feature>
<dbReference type="PANTHER" id="PTHR42718">
    <property type="entry name" value="MAJOR FACILITATOR SUPERFAMILY MULTIDRUG TRANSPORTER MFSC"/>
    <property type="match status" value="1"/>
</dbReference>
<dbReference type="PANTHER" id="PTHR42718:SF47">
    <property type="entry name" value="METHYL VIOLOGEN RESISTANCE PROTEIN SMVA"/>
    <property type="match status" value="1"/>
</dbReference>
<feature type="transmembrane region" description="Helical" evidence="7">
    <location>
        <begin position="363"/>
        <end position="387"/>
    </location>
</feature>
<comment type="caution">
    <text evidence="9">The sequence shown here is derived from an EMBL/GenBank/DDBJ whole genome shotgun (WGS) entry which is preliminary data.</text>
</comment>
<dbReference type="InterPro" id="IPR011701">
    <property type="entry name" value="MFS"/>
</dbReference>
<evidence type="ECO:0000259" key="8">
    <source>
        <dbReference type="PROSITE" id="PS50850"/>
    </source>
</evidence>
<keyword evidence="4 7" id="KW-0812">Transmembrane</keyword>
<dbReference type="Gene3D" id="1.20.1720.10">
    <property type="entry name" value="Multidrug resistance protein D"/>
    <property type="match status" value="1"/>
</dbReference>
<feature type="transmembrane region" description="Helical" evidence="7">
    <location>
        <begin position="108"/>
        <end position="130"/>
    </location>
</feature>
<dbReference type="EMBL" id="JBHUFB010000009">
    <property type="protein sequence ID" value="MFD1812271.1"/>
    <property type="molecule type" value="Genomic_DNA"/>
</dbReference>